<proteinExistence type="predicted"/>
<protein>
    <submittedName>
        <fullName evidence="2">Uncharacterized protein</fullName>
    </submittedName>
</protein>
<keyword evidence="3" id="KW-1185">Reference proteome</keyword>
<dbReference type="PATRIC" id="fig|1629550.3.peg.1696"/>
<gene>
    <name evidence="2" type="ORF">VN21_11200</name>
</gene>
<evidence type="ECO:0000313" key="3">
    <source>
        <dbReference type="Proteomes" id="UP000034407"/>
    </source>
</evidence>
<dbReference type="Proteomes" id="UP000034407">
    <property type="component" value="Unassembled WGS sequence"/>
</dbReference>
<dbReference type="EMBL" id="LBBT01000224">
    <property type="protein sequence ID" value="KKY00976.1"/>
    <property type="molecule type" value="Genomic_DNA"/>
</dbReference>
<keyword evidence="1" id="KW-0472">Membrane</keyword>
<accession>A0A0M3DFT8</accession>
<organism evidence="2 3">
    <name type="scientific">Paraclostridium benzoelyticum</name>
    <dbReference type="NCBI Taxonomy" id="1629550"/>
    <lineage>
        <taxon>Bacteria</taxon>
        <taxon>Bacillati</taxon>
        <taxon>Bacillota</taxon>
        <taxon>Clostridia</taxon>
        <taxon>Peptostreptococcales</taxon>
        <taxon>Peptostreptococcaceae</taxon>
        <taxon>Paraclostridium</taxon>
    </lineage>
</organism>
<evidence type="ECO:0000256" key="1">
    <source>
        <dbReference type="SAM" id="Phobius"/>
    </source>
</evidence>
<sequence length="196" mass="22927">MLLIFQNIESKNRVLGVKMKLYLLLVPIIISIFISSLSTVILTSSPDIVSFMGSFLGSIISVAGAYWIFSMDGKQRDKEDLECLLSLLKFTVMKVDRVLVNFNNIKLGGAVNITQFAHELVYDKEWYKYLRLIDRYEDKESIIKFFDYIQRDKNMMLGDLITYRYSVVDILKRYDKYDVSLDKDELYLSLNEKYSN</sequence>
<evidence type="ECO:0000313" key="2">
    <source>
        <dbReference type="EMBL" id="KKY00976.1"/>
    </source>
</evidence>
<comment type="caution">
    <text evidence="2">The sequence shown here is derived from an EMBL/GenBank/DDBJ whole genome shotgun (WGS) entry which is preliminary data.</text>
</comment>
<feature type="transmembrane region" description="Helical" evidence="1">
    <location>
        <begin position="48"/>
        <end position="69"/>
    </location>
</feature>
<dbReference type="AlphaFoldDB" id="A0A0M3DFT8"/>
<keyword evidence="1" id="KW-0812">Transmembrane</keyword>
<feature type="transmembrane region" description="Helical" evidence="1">
    <location>
        <begin position="21"/>
        <end position="42"/>
    </location>
</feature>
<name>A0A0M3DFT8_9FIRM</name>
<keyword evidence="1" id="KW-1133">Transmembrane helix</keyword>
<reference evidence="2 3" key="1">
    <citation type="submission" date="2015-04" db="EMBL/GenBank/DDBJ databases">
        <title>Microcin producing Clostridium sp. JC272T.</title>
        <authorList>
            <person name="Jyothsna T."/>
            <person name="Sasikala C."/>
            <person name="Ramana C."/>
        </authorList>
    </citation>
    <scope>NUCLEOTIDE SEQUENCE [LARGE SCALE GENOMIC DNA]</scope>
    <source>
        <strain evidence="2 3">JC272</strain>
    </source>
</reference>